<evidence type="ECO:0000313" key="3">
    <source>
        <dbReference type="EMBL" id="CAF9909948.1"/>
    </source>
</evidence>
<keyword evidence="1" id="KW-0175">Coiled coil</keyword>
<keyword evidence="2" id="KW-1133">Transmembrane helix</keyword>
<dbReference type="EMBL" id="CAJPDS010000008">
    <property type="protein sequence ID" value="CAF9909948.1"/>
    <property type="molecule type" value="Genomic_DNA"/>
</dbReference>
<keyword evidence="2" id="KW-0472">Membrane</keyword>
<organism evidence="3 4">
    <name type="scientific">Heterodermia speciosa</name>
    <dbReference type="NCBI Taxonomy" id="116794"/>
    <lineage>
        <taxon>Eukaryota</taxon>
        <taxon>Fungi</taxon>
        <taxon>Dikarya</taxon>
        <taxon>Ascomycota</taxon>
        <taxon>Pezizomycotina</taxon>
        <taxon>Lecanoromycetes</taxon>
        <taxon>OSLEUM clade</taxon>
        <taxon>Lecanoromycetidae</taxon>
        <taxon>Caliciales</taxon>
        <taxon>Physciaceae</taxon>
        <taxon>Heterodermia</taxon>
    </lineage>
</organism>
<feature type="coiled-coil region" evidence="1">
    <location>
        <begin position="401"/>
        <end position="428"/>
    </location>
</feature>
<feature type="transmembrane region" description="Helical" evidence="2">
    <location>
        <begin position="7"/>
        <end position="28"/>
    </location>
</feature>
<evidence type="ECO:0000313" key="4">
    <source>
        <dbReference type="Proteomes" id="UP000664521"/>
    </source>
</evidence>
<dbReference type="OrthoDB" id="3166386at2759"/>
<dbReference type="Proteomes" id="UP000664521">
    <property type="component" value="Unassembled WGS sequence"/>
</dbReference>
<reference evidence="3" key="1">
    <citation type="submission" date="2021-03" db="EMBL/GenBank/DDBJ databases">
        <authorList>
            <person name="Tagirdzhanova G."/>
        </authorList>
    </citation>
    <scope>NUCLEOTIDE SEQUENCE</scope>
</reference>
<protein>
    <submittedName>
        <fullName evidence="3">Uncharacterized protein</fullName>
    </submittedName>
</protein>
<name>A0A8H3EQU5_9LECA</name>
<keyword evidence="4" id="KW-1185">Reference proteome</keyword>
<gene>
    <name evidence="3" type="ORF">HETSPECPRED_009565</name>
</gene>
<comment type="caution">
    <text evidence="3">The sequence shown here is derived from an EMBL/GenBank/DDBJ whole genome shotgun (WGS) entry which is preliminary data.</text>
</comment>
<dbReference type="AlphaFoldDB" id="A0A8H3EQU5"/>
<sequence>MASVSDIITYVGIPLTLLGILPIFYTILNSLLTHRNILRLLRSNTPVFATTTTSTSGSLISGIIEIDLPRFSIAPLERTEPEYWALNPQASSLPGGSWTLFNWNYIISATKTYRLQYSDDLQIPQAEVDFDELVSFLMDRGALPDAKGLHMLRVSGLWTPTGTPLLVSPDAMGSVLRVAGTQDSDGILSLALRWEKAWDHREEASLPVGWMRLEVPPMSKDQISTLDEKGNDGIPLLDADRPCAKSIATDYTPTPTSLRFRLAPSGNLLTVQSATWEHSHTSLPVSPSHPSLTHLTSPSSVAYPFFPTLALIYALSDSLPIYTCGIPPSTTVLTSSSASIPTGVMVILNLIPEEEAPEWGETKYNPLDDVHAVHSRFMAKHRAMDAERKMAPEQARVAKSAREAEEMAQMMEDAVARSRRERERSERREREAVASVRLPASVVAERALSYLGRAGRVDVEKGLRGAVERLLVGIVRDDEPATGEACRLLRKWREWAERGGMTRDDLALVNSELVGFCFAACAVGLMAEVGGKDETGLATDMSECVRVWKKVRLG</sequence>
<accession>A0A8H3EQU5</accession>
<evidence type="ECO:0000256" key="2">
    <source>
        <dbReference type="SAM" id="Phobius"/>
    </source>
</evidence>
<keyword evidence="2" id="KW-0812">Transmembrane</keyword>
<evidence type="ECO:0000256" key="1">
    <source>
        <dbReference type="SAM" id="Coils"/>
    </source>
</evidence>
<proteinExistence type="predicted"/>